<dbReference type="GO" id="GO:0019288">
    <property type="term" value="P:isopentenyl diphosphate biosynthetic process, methylerythritol 4-phosphate pathway"/>
    <property type="evidence" value="ECO:0007669"/>
    <property type="project" value="UniProtKB-UniRule"/>
</dbReference>
<dbReference type="Pfam" id="PF01128">
    <property type="entry name" value="IspD"/>
    <property type="match status" value="1"/>
</dbReference>
<comment type="catalytic activity">
    <reaction evidence="3">
        <text>2-C-methyl-D-erythritol 4-phosphate + CTP + H(+) = 4-CDP-2-C-methyl-D-erythritol + diphosphate</text>
        <dbReference type="Rhea" id="RHEA:13429"/>
        <dbReference type="ChEBI" id="CHEBI:15378"/>
        <dbReference type="ChEBI" id="CHEBI:33019"/>
        <dbReference type="ChEBI" id="CHEBI:37563"/>
        <dbReference type="ChEBI" id="CHEBI:57823"/>
        <dbReference type="ChEBI" id="CHEBI:58262"/>
        <dbReference type="EC" id="2.7.7.60"/>
    </reaction>
</comment>
<accession>A0A2T0U5D0</accession>
<comment type="pathway">
    <text evidence="3">Isoprenoid biosynthesis; isopentenyl diphosphate biosynthesis via DXP pathway; isopentenyl diphosphate from 1-deoxy-D-xylulose 5-phosphate: step 2/6.</text>
</comment>
<evidence type="ECO:0000313" key="4">
    <source>
        <dbReference type="EMBL" id="PRY53048.1"/>
    </source>
</evidence>
<dbReference type="InterPro" id="IPR001228">
    <property type="entry name" value="IspD"/>
</dbReference>
<evidence type="ECO:0000313" key="5">
    <source>
        <dbReference type="Proteomes" id="UP000238034"/>
    </source>
</evidence>
<dbReference type="AlphaFoldDB" id="A0A2T0U5D0"/>
<proteinExistence type="inferred from homology"/>
<dbReference type="NCBIfam" id="NF001186">
    <property type="entry name" value="PRK00155.2-3"/>
    <property type="match status" value="1"/>
</dbReference>
<dbReference type="EMBL" id="PVTH01000004">
    <property type="protein sequence ID" value="PRY53048.1"/>
    <property type="molecule type" value="Genomic_DNA"/>
</dbReference>
<evidence type="ECO:0000256" key="3">
    <source>
        <dbReference type="HAMAP-Rule" id="MF_00108"/>
    </source>
</evidence>
<dbReference type="InterPro" id="IPR034683">
    <property type="entry name" value="IspD/TarI"/>
</dbReference>
<dbReference type="PANTHER" id="PTHR32125:SF4">
    <property type="entry name" value="2-C-METHYL-D-ERYTHRITOL 4-PHOSPHATE CYTIDYLYLTRANSFERASE, CHLOROPLASTIC"/>
    <property type="match status" value="1"/>
</dbReference>
<dbReference type="InterPro" id="IPR029044">
    <property type="entry name" value="Nucleotide-diphossugar_trans"/>
</dbReference>
<dbReference type="PANTHER" id="PTHR32125">
    <property type="entry name" value="2-C-METHYL-D-ERYTHRITOL 4-PHOSPHATE CYTIDYLYLTRANSFERASE, CHLOROPLASTIC"/>
    <property type="match status" value="1"/>
</dbReference>
<feature type="site" description="Transition state stabilizer" evidence="3">
    <location>
        <position position="7"/>
    </location>
</feature>
<feature type="site" description="Positions MEP for the nucleophilic attack" evidence="3">
    <location>
        <position position="191"/>
    </location>
</feature>
<evidence type="ECO:0000256" key="2">
    <source>
        <dbReference type="ARBA" id="ARBA00022695"/>
    </source>
</evidence>
<dbReference type="CDD" id="cd02516">
    <property type="entry name" value="CDP-ME_synthetase"/>
    <property type="match status" value="1"/>
</dbReference>
<dbReference type="HAMAP" id="MF_00108">
    <property type="entry name" value="IspD"/>
    <property type="match status" value="1"/>
</dbReference>
<dbReference type="Proteomes" id="UP000238034">
    <property type="component" value="Unassembled WGS sequence"/>
</dbReference>
<dbReference type="InterPro" id="IPR050088">
    <property type="entry name" value="IspD/TarI_cytidylyltransf_bact"/>
</dbReference>
<dbReference type="GO" id="GO:0050518">
    <property type="term" value="F:2-C-methyl-D-erythritol 4-phosphate cytidylyltransferase activity"/>
    <property type="evidence" value="ECO:0007669"/>
    <property type="project" value="UniProtKB-UniRule"/>
</dbReference>
<dbReference type="UniPathway" id="UPA00056">
    <property type="reaction ID" value="UER00093"/>
</dbReference>
<organism evidence="4 5">
    <name type="scientific">Arcticibacter pallidicorallinus</name>
    <dbReference type="NCBI Taxonomy" id="1259464"/>
    <lineage>
        <taxon>Bacteria</taxon>
        <taxon>Pseudomonadati</taxon>
        <taxon>Bacteroidota</taxon>
        <taxon>Sphingobacteriia</taxon>
        <taxon>Sphingobacteriales</taxon>
        <taxon>Sphingobacteriaceae</taxon>
        <taxon>Arcticibacter</taxon>
    </lineage>
</organism>
<keyword evidence="2 3" id="KW-0548">Nucleotidyltransferase</keyword>
<comment type="caution">
    <text evidence="4">The sequence shown here is derived from an EMBL/GenBank/DDBJ whole genome shotgun (WGS) entry which is preliminary data.</text>
</comment>
<comment type="similarity">
    <text evidence="3">Belongs to the IspD/TarI cytidylyltransferase family. IspD subfamily.</text>
</comment>
<name>A0A2T0U5D0_9SPHI</name>
<dbReference type="Gene3D" id="3.90.550.10">
    <property type="entry name" value="Spore Coat Polysaccharide Biosynthesis Protein SpsA, Chain A"/>
    <property type="match status" value="1"/>
</dbReference>
<keyword evidence="1 3" id="KW-0808">Transferase</keyword>
<reference evidence="4 5" key="1">
    <citation type="submission" date="2018-03" db="EMBL/GenBank/DDBJ databases">
        <title>Genomic Encyclopedia of Type Strains, Phase III (KMG-III): the genomes of soil and plant-associated and newly described type strains.</title>
        <authorList>
            <person name="Whitman W."/>
        </authorList>
    </citation>
    <scope>NUCLEOTIDE SEQUENCE [LARGE SCALE GENOMIC DNA]</scope>
    <source>
        <strain evidence="4 5">CGMCC 1.9313</strain>
    </source>
</reference>
<protein>
    <recommendedName>
        <fullName evidence="3">2-C-methyl-D-erythritol 4-phosphate cytidylyltransferase</fullName>
        <ecNumber evidence="3">2.7.7.60</ecNumber>
    </recommendedName>
    <alternativeName>
        <fullName evidence="3">4-diphosphocytidyl-2C-methyl-D-erythritol synthase</fullName>
    </alternativeName>
    <alternativeName>
        <fullName evidence="3">MEP cytidylyltransferase</fullName>
        <shortName evidence="3">MCT</shortName>
    </alternativeName>
</protein>
<feature type="site" description="Positions MEP for the nucleophilic attack" evidence="3">
    <location>
        <position position="137"/>
    </location>
</feature>
<keyword evidence="5" id="KW-1185">Reference proteome</keyword>
<comment type="function">
    <text evidence="3">Catalyzes the formation of 4-diphosphocytidyl-2-C-methyl-D-erythritol from CTP and 2-C-methyl-D-erythritol 4-phosphate (MEP).</text>
</comment>
<evidence type="ECO:0000256" key="1">
    <source>
        <dbReference type="ARBA" id="ARBA00022679"/>
    </source>
</evidence>
<keyword evidence="3" id="KW-0414">Isoprene biosynthesis</keyword>
<dbReference type="EC" id="2.7.7.60" evidence="3"/>
<comment type="caution">
    <text evidence="3">Lacks conserved residue(s) required for the propagation of feature annotation.</text>
</comment>
<gene>
    <name evidence="3" type="primary">ispD</name>
    <name evidence="4" type="ORF">B0I27_10455</name>
</gene>
<dbReference type="SUPFAM" id="SSF53448">
    <property type="entry name" value="Nucleotide-diphospho-sugar transferases"/>
    <property type="match status" value="1"/>
</dbReference>
<sequence>MNADLPKQFHLLQGKPVLMHSIEAFAGSAMSPEIIIVLNADFHSYWKELCVQHNFFIPHQLIAGGTERFHSVKNALDCISPGESLIAVHDAVRPVITDELITRCYNEAEVKGSVIPVTESRDSLRIIRGSGTEALSRADILIVQTPQVFRGDVLKEAYQQTFSSVFTDDASVVEKAGFRISTTAGAPSNIKITYPEDLAIATLYLGMKA</sequence>